<dbReference type="AlphaFoldDB" id="A0A7G7H9C8"/>
<gene>
    <name evidence="2" type="ORF">C4618_11635</name>
</gene>
<evidence type="ECO:0000313" key="2">
    <source>
        <dbReference type="EMBL" id="RDY76998.1"/>
    </source>
</evidence>
<feature type="transmembrane region" description="Helical" evidence="1">
    <location>
        <begin position="93"/>
        <end position="113"/>
    </location>
</feature>
<feature type="transmembrane region" description="Helical" evidence="1">
    <location>
        <begin position="196"/>
        <end position="218"/>
    </location>
</feature>
<keyword evidence="1" id="KW-0472">Membrane</keyword>
<name>A0A7G7H9C8_STRAG</name>
<sequence>MQKTRTIYSANFEESLNLYDNGMSSLNNEEHLKIEKQTKNGVPSVWFTLKSIILTILFPILLNFFIVTISITIHAEKPSDLTIPISDVKLLTMNLYLIMLVFWFLLVLLGKRFKQAFILPYRYQFHVYSYMVWFVFELDLIAVEWITPSLSVIGTISTLLFLVLITITISLGSINDIKAMIFEKSEEKSSNKTYDFLKTYGLGFLSIGIIIKLILSSLDLGLSGTVKLSILFIGWIIFNIIVVYAVFKVAMPYFLQGFYKLKYPEEYRDWENKSVEEWYGKKYLKKHKELIKND</sequence>
<reference evidence="2 3" key="1">
    <citation type="journal article" date="2018" name="Emerg. Microbes Infect.">
        <title>Phenotypic and molecular analysis of nontypeable Group B streptococci: identification of cps2a and hybrid cps2a/cps5 Group B streptococcal capsule gene clusters.</title>
        <authorList>
            <person name="Alhhazmi A."/>
            <person name="Tyrrell G.J."/>
        </authorList>
    </citation>
    <scope>NUCLEOTIDE SEQUENCE [LARGE SCALE GENOMIC DNA]</scope>
    <source>
        <strain evidence="2 3">PLGBS17</strain>
    </source>
</reference>
<keyword evidence="1" id="KW-1133">Transmembrane helix</keyword>
<accession>A0A7G7H9C8</accession>
<evidence type="ECO:0000256" key="1">
    <source>
        <dbReference type="SAM" id="Phobius"/>
    </source>
</evidence>
<dbReference type="EMBL" id="QHGZ01000230">
    <property type="protein sequence ID" value="RDY76998.1"/>
    <property type="molecule type" value="Genomic_DNA"/>
</dbReference>
<organism evidence="2 3">
    <name type="scientific">Streptococcus agalactiae</name>
    <dbReference type="NCBI Taxonomy" id="1311"/>
    <lineage>
        <taxon>Bacteria</taxon>
        <taxon>Bacillati</taxon>
        <taxon>Bacillota</taxon>
        <taxon>Bacilli</taxon>
        <taxon>Lactobacillales</taxon>
        <taxon>Streptococcaceae</taxon>
        <taxon>Streptococcus</taxon>
    </lineage>
</organism>
<keyword evidence="1" id="KW-0812">Transmembrane</keyword>
<proteinExistence type="predicted"/>
<dbReference type="RefSeq" id="WP_001173092.1">
    <property type="nucleotide sequence ID" value="NZ_CAXOLC010000006.1"/>
</dbReference>
<feature type="transmembrane region" description="Helical" evidence="1">
    <location>
        <begin position="152"/>
        <end position="175"/>
    </location>
</feature>
<feature type="transmembrane region" description="Helical" evidence="1">
    <location>
        <begin position="230"/>
        <end position="255"/>
    </location>
</feature>
<protein>
    <submittedName>
        <fullName evidence="2">Uncharacterized protein</fullName>
    </submittedName>
</protein>
<comment type="caution">
    <text evidence="2">The sequence shown here is derived from an EMBL/GenBank/DDBJ whole genome shotgun (WGS) entry which is preliminary data.</text>
</comment>
<feature type="transmembrane region" description="Helical" evidence="1">
    <location>
        <begin position="52"/>
        <end position="73"/>
    </location>
</feature>
<feature type="transmembrane region" description="Helical" evidence="1">
    <location>
        <begin position="125"/>
        <end position="146"/>
    </location>
</feature>
<evidence type="ECO:0000313" key="3">
    <source>
        <dbReference type="Proteomes" id="UP000256718"/>
    </source>
</evidence>
<dbReference type="Proteomes" id="UP000256718">
    <property type="component" value="Unassembled WGS sequence"/>
</dbReference>